<dbReference type="EMBL" id="JACHHG010000002">
    <property type="protein sequence ID" value="MBB6097245.1"/>
    <property type="molecule type" value="Genomic_DNA"/>
</dbReference>
<evidence type="ECO:0000256" key="2">
    <source>
        <dbReference type="RuleBase" id="RU003476"/>
    </source>
</evidence>
<evidence type="ECO:0000259" key="3">
    <source>
        <dbReference type="PROSITE" id="PS51462"/>
    </source>
</evidence>
<proteinExistence type="inferred from homology"/>
<comment type="caution">
    <text evidence="4">The sequence shown here is derived from an EMBL/GenBank/DDBJ whole genome shotgun (WGS) entry which is preliminary data.</text>
</comment>
<dbReference type="PANTHER" id="PTHR43736:SF1">
    <property type="entry name" value="DIHYDRONEOPTERIN TRIPHOSPHATE DIPHOSPHATASE"/>
    <property type="match status" value="1"/>
</dbReference>
<keyword evidence="1 2" id="KW-0378">Hydrolase</keyword>
<dbReference type="GO" id="GO:0016787">
    <property type="term" value="F:hydrolase activity"/>
    <property type="evidence" value="ECO:0007669"/>
    <property type="project" value="UniProtKB-KW"/>
</dbReference>
<evidence type="ECO:0000313" key="4">
    <source>
        <dbReference type="EMBL" id="MBB6097245.1"/>
    </source>
</evidence>
<feature type="domain" description="Nudix hydrolase" evidence="3">
    <location>
        <begin position="1"/>
        <end position="133"/>
    </location>
</feature>
<dbReference type="Pfam" id="PF00293">
    <property type="entry name" value="NUDIX"/>
    <property type="match status" value="2"/>
</dbReference>
<dbReference type="PROSITE" id="PS00893">
    <property type="entry name" value="NUDIX_BOX"/>
    <property type="match status" value="2"/>
</dbReference>
<dbReference type="Proteomes" id="UP000569951">
    <property type="component" value="Unassembled WGS sequence"/>
</dbReference>
<protein>
    <submittedName>
        <fullName evidence="4">8-oxo-dGTP pyrophosphatase MutT (NUDIX family)</fullName>
    </submittedName>
</protein>
<keyword evidence="5" id="KW-1185">Reference proteome</keyword>
<gene>
    <name evidence="4" type="ORF">HNR42_000659</name>
</gene>
<comment type="similarity">
    <text evidence="2">Belongs to the Nudix hydrolase family.</text>
</comment>
<organism evidence="4 5">
    <name type="scientific">Deinobacterium chartae</name>
    <dbReference type="NCBI Taxonomy" id="521158"/>
    <lineage>
        <taxon>Bacteria</taxon>
        <taxon>Thermotogati</taxon>
        <taxon>Deinococcota</taxon>
        <taxon>Deinococci</taxon>
        <taxon>Deinococcales</taxon>
        <taxon>Deinococcaceae</taxon>
        <taxon>Deinobacterium</taxon>
    </lineage>
</organism>
<dbReference type="SUPFAM" id="SSF55811">
    <property type="entry name" value="Nudix"/>
    <property type="match status" value="2"/>
</dbReference>
<evidence type="ECO:0000313" key="5">
    <source>
        <dbReference type="Proteomes" id="UP000569951"/>
    </source>
</evidence>
<name>A0A841HZS9_9DEIO</name>
<dbReference type="InterPro" id="IPR000086">
    <property type="entry name" value="NUDIX_hydrolase_dom"/>
</dbReference>
<accession>A0A841HZS9</accession>
<evidence type="ECO:0000256" key="1">
    <source>
        <dbReference type="ARBA" id="ARBA00022801"/>
    </source>
</evidence>
<dbReference type="InterPro" id="IPR020084">
    <property type="entry name" value="NUDIX_hydrolase_CS"/>
</dbReference>
<dbReference type="PRINTS" id="PR00502">
    <property type="entry name" value="NUDIXFAMILY"/>
</dbReference>
<dbReference type="InterPro" id="IPR020476">
    <property type="entry name" value="Nudix_hydrolase"/>
</dbReference>
<dbReference type="AlphaFoldDB" id="A0A841HZS9"/>
<sequence length="276" mass="31038">MLHKVVVYVTRGSELLVLSEPDHPEVGLQVPKGSVEPGETALQAAVRELEEESGLRLEGATFLGARDLERDVWQDRAQRWYAYWLEAPAGTPDAWTHRHSGQTFEYRWMPLEAPELAPSLGNRMDLFLPQLREAWINRHRAETRPKAAAYVTRGETVLVFRQVEAPEAGVQIPKGSIDPGESPEQAVLREVLEETGLALSAPRPLGEHLYRGVQRWHFFHLEAPPDTPDRWLHTVSGGPGDAGMLFECYFAPLEACGLDWGMDALLPELTRTHRGR</sequence>
<dbReference type="RefSeq" id="WP_221276874.1">
    <property type="nucleotide sequence ID" value="NZ_JACHHG010000002.1"/>
</dbReference>
<dbReference type="Gene3D" id="3.90.79.10">
    <property type="entry name" value="Nucleoside Triphosphate Pyrophosphohydrolase"/>
    <property type="match status" value="2"/>
</dbReference>
<dbReference type="InterPro" id="IPR015797">
    <property type="entry name" value="NUDIX_hydrolase-like_dom_sf"/>
</dbReference>
<dbReference type="PROSITE" id="PS51462">
    <property type="entry name" value="NUDIX"/>
    <property type="match status" value="2"/>
</dbReference>
<reference evidence="4 5" key="1">
    <citation type="submission" date="2020-08" db="EMBL/GenBank/DDBJ databases">
        <title>Genomic Encyclopedia of Type Strains, Phase IV (KMG-IV): sequencing the most valuable type-strain genomes for metagenomic binning, comparative biology and taxonomic classification.</title>
        <authorList>
            <person name="Goeker M."/>
        </authorList>
    </citation>
    <scope>NUCLEOTIDE SEQUENCE [LARGE SCALE GENOMIC DNA]</scope>
    <source>
        <strain evidence="4 5">DSM 21458</strain>
    </source>
</reference>
<feature type="domain" description="Nudix hydrolase" evidence="3">
    <location>
        <begin position="142"/>
        <end position="276"/>
    </location>
</feature>
<dbReference type="CDD" id="cd04663">
    <property type="entry name" value="NUDIX_Hydrolase"/>
    <property type="match status" value="2"/>
</dbReference>
<dbReference type="PANTHER" id="PTHR43736">
    <property type="entry name" value="ADP-RIBOSE PYROPHOSPHATASE"/>
    <property type="match status" value="1"/>
</dbReference>